<keyword evidence="2" id="KW-1185">Reference proteome</keyword>
<accession>A0ABS2RC63</accession>
<evidence type="ECO:0000313" key="2">
    <source>
        <dbReference type="Proteomes" id="UP000823485"/>
    </source>
</evidence>
<protein>
    <submittedName>
        <fullName evidence="1">Uncharacterized protein</fullName>
    </submittedName>
</protein>
<dbReference type="Proteomes" id="UP000823485">
    <property type="component" value="Unassembled WGS sequence"/>
</dbReference>
<evidence type="ECO:0000313" key="1">
    <source>
        <dbReference type="EMBL" id="MBM7717250.1"/>
    </source>
</evidence>
<organism evidence="1 2">
    <name type="scientific">Siminovitchia thermophila</name>
    <dbReference type="NCBI Taxonomy" id="1245522"/>
    <lineage>
        <taxon>Bacteria</taxon>
        <taxon>Bacillati</taxon>
        <taxon>Bacillota</taxon>
        <taxon>Bacilli</taxon>
        <taxon>Bacillales</taxon>
        <taxon>Bacillaceae</taxon>
        <taxon>Siminovitchia</taxon>
    </lineage>
</organism>
<name>A0ABS2RC63_9BACI</name>
<reference evidence="1 2" key="1">
    <citation type="submission" date="2021-01" db="EMBL/GenBank/DDBJ databases">
        <title>Genomic Encyclopedia of Type Strains, Phase IV (KMG-IV): sequencing the most valuable type-strain genomes for metagenomic binning, comparative biology and taxonomic classification.</title>
        <authorList>
            <person name="Goeker M."/>
        </authorList>
    </citation>
    <scope>NUCLEOTIDE SEQUENCE [LARGE SCALE GENOMIC DNA]</scope>
    <source>
        <strain evidence="1 2">DSM 105453</strain>
    </source>
</reference>
<proteinExistence type="predicted"/>
<gene>
    <name evidence="1" type="ORF">JOC94_004275</name>
</gene>
<comment type="caution">
    <text evidence="1">The sequence shown here is derived from an EMBL/GenBank/DDBJ whole genome shotgun (WGS) entry which is preliminary data.</text>
</comment>
<sequence length="77" mass="8833">MSEKLEQTKADYLSKLKQVKLAEAGVSITDVDIYTKYITGDSPEEIEKQAQAVAADIKREKSYTDVYVDDRSWRPFK</sequence>
<dbReference type="EMBL" id="JAFBFH010000041">
    <property type="protein sequence ID" value="MBM7717250.1"/>
    <property type="molecule type" value="Genomic_DNA"/>
</dbReference>
<dbReference type="RefSeq" id="WP_077110255.1">
    <property type="nucleotide sequence ID" value="NZ_JAFBFH010000041.1"/>
</dbReference>